<name>A0ABN1LFG8_9ALTE</name>
<proteinExistence type="predicted"/>
<sequence>MNNTILLKFLNMPLFVLLLAGCQTTVADYNSPQIYTNDSDAVEMWMNDDGVNSAVVLKLNGQEAWQRKPMQGAAMSVVLPSGSNDISIRMIYQEFMEFPLEQVVNIKVELAPQFKYIFVSNYDEHEKSFTYRLEKIAREAECKYGPTNFKRIVTGKLSCRHSGSVYSFN</sequence>
<dbReference type="Proteomes" id="UP001500359">
    <property type="component" value="Unassembled WGS sequence"/>
</dbReference>
<comment type="caution">
    <text evidence="2">The sequence shown here is derived from an EMBL/GenBank/DDBJ whole genome shotgun (WGS) entry which is preliminary data.</text>
</comment>
<reference evidence="2 3" key="1">
    <citation type="journal article" date="2019" name="Int. J. Syst. Evol. Microbiol.">
        <title>The Global Catalogue of Microorganisms (GCM) 10K type strain sequencing project: providing services to taxonomists for standard genome sequencing and annotation.</title>
        <authorList>
            <consortium name="The Broad Institute Genomics Platform"/>
            <consortium name="The Broad Institute Genome Sequencing Center for Infectious Disease"/>
            <person name="Wu L."/>
            <person name="Ma J."/>
        </authorList>
    </citation>
    <scope>NUCLEOTIDE SEQUENCE [LARGE SCALE GENOMIC DNA]</scope>
    <source>
        <strain evidence="2 3">JCM 15896</strain>
    </source>
</reference>
<keyword evidence="3" id="KW-1185">Reference proteome</keyword>
<accession>A0ABN1LFG8</accession>
<dbReference type="RefSeq" id="WP_343857944.1">
    <property type="nucleotide sequence ID" value="NZ_BAAAFD010000002.1"/>
</dbReference>
<feature type="chain" id="PRO_5045160980" description="Lipoprotein" evidence="1">
    <location>
        <begin position="28"/>
        <end position="169"/>
    </location>
</feature>
<feature type="signal peptide" evidence="1">
    <location>
        <begin position="1"/>
        <end position="27"/>
    </location>
</feature>
<organism evidence="2 3">
    <name type="scientific">Aliiglaciecola litoralis</name>
    <dbReference type="NCBI Taxonomy" id="582857"/>
    <lineage>
        <taxon>Bacteria</taxon>
        <taxon>Pseudomonadati</taxon>
        <taxon>Pseudomonadota</taxon>
        <taxon>Gammaproteobacteria</taxon>
        <taxon>Alteromonadales</taxon>
        <taxon>Alteromonadaceae</taxon>
        <taxon>Aliiglaciecola</taxon>
    </lineage>
</organism>
<protein>
    <recommendedName>
        <fullName evidence="4">Lipoprotein</fullName>
    </recommendedName>
</protein>
<dbReference type="EMBL" id="BAAAFD010000002">
    <property type="protein sequence ID" value="GAA0855231.1"/>
    <property type="molecule type" value="Genomic_DNA"/>
</dbReference>
<evidence type="ECO:0000256" key="1">
    <source>
        <dbReference type="SAM" id="SignalP"/>
    </source>
</evidence>
<keyword evidence="1" id="KW-0732">Signal</keyword>
<evidence type="ECO:0000313" key="3">
    <source>
        <dbReference type="Proteomes" id="UP001500359"/>
    </source>
</evidence>
<gene>
    <name evidence="2" type="ORF">GCM10009114_13760</name>
</gene>
<evidence type="ECO:0008006" key="4">
    <source>
        <dbReference type="Google" id="ProtNLM"/>
    </source>
</evidence>
<evidence type="ECO:0000313" key="2">
    <source>
        <dbReference type="EMBL" id="GAA0855231.1"/>
    </source>
</evidence>